<dbReference type="GO" id="GO:0045892">
    <property type="term" value="P:negative regulation of DNA-templated transcription"/>
    <property type="evidence" value="ECO:0000318"/>
    <property type="project" value="GO_Central"/>
</dbReference>
<dbReference type="CDD" id="cd07377">
    <property type="entry name" value="WHTH_GntR"/>
    <property type="match status" value="1"/>
</dbReference>
<organism evidence="5 6">
    <name type="scientific">Deinococcus radiodurans (strain ATCC 13939 / DSM 20539 / JCM 16871 / CCUG 27074 / LMG 4051 / NBRC 15346 / NCIMB 9279 / VKM B-1422 / R1)</name>
    <dbReference type="NCBI Taxonomy" id="243230"/>
    <lineage>
        <taxon>Bacteria</taxon>
        <taxon>Thermotogati</taxon>
        <taxon>Deinococcota</taxon>
        <taxon>Deinococci</taxon>
        <taxon>Deinococcales</taxon>
        <taxon>Deinococcaceae</taxon>
        <taxon>Deinococcus</taxon>
    </lineage>
</organism>
<dbReference type="KEGG" id="dra:DR_0265"/>
<dbReference type="InterPro" id="IPR011663">
    <property type="entry name" value="UTRA"/>
</dbReference>
<dbReference type="FunFam" id="3.40.1410.10:FF:000004">
    <property type="entry name" value="Histidine utilization repressor"/>
    <property type="match status" value="1"/>
</dbReference>
<protein>
    <submittedName>
        <fullName evidence="5">Histidine utilization repressor HutC, putative</fullName>
    </submittedName>
</protein>
<dbReference type="EnsemblBacteria" id="AAF09849">
    <property type="protein sequence ID" value="AAF09849"/>
    <property type="gene ID" value="DR_0265"/>
</dbReference>
<keyword evidence="6" id="KW-1185">Reference proteome</keyword>
<dbReference type="EMBL" id="AE000513">
    <property type="protein sequence ID" value="AAF09849.1"/>
    <property type="molecule type" value="Genomic_DNA"/>
</dbReference>
<dbReference type="PATRIC" id="fig|243230.17.peg.428"/>
<dbReference type="InterPro" id="IPR000524">
    <property type="entry name" value="Tscrpt_reg_HTH_GntR"/>
</dbReference>
<feature type="domain" description="HTH gntR-type" evidence="4">
    <location>
        <begin position="25"/>
        <end position="93"/>
    </location>
</feature>
<dbReference type="Gene3D" id="3.40.1410.10">
    <property type="entry name" value="Chorismate lyase-like"/>
    <property type="match status" value="1"/>
</dbReference>
<dbReference type="STRING" id="243230.DR_0265"/>
<dbReference type="AlphaFoldDB" id="Q9RXP4"/>
<dbReference type="Pfam" id="PF07702">
    <property type="entry name" value="UTRA"/>
    <property type="match status" value="1"/>
</dbReference>
<dbReference type="HOGENOM" id="CLU_063236_2_2_0"/>
<dbReference type="SMART" id="SM00345">
    <property type="entry name" value="HTH_GNTR"/>
    <property type="match status" value="1"/>
</dbReference>
<dbReference type="Gene3D" id="1.10.10.10">
    <property type="entry name" value="Winged helix-like DNA-binding domain superfamily/Winged helix DNA-binding domain"/>
    <property type="match status" value="1"/>
</dbReference>
<sequence>MCVDELNFTITSVSALRGASPEARMAKYPLIKTTLKDRLLGGHYPEGLPLPSEPQLAREFEVSRMTARRAIDELEREGYVYRVQGAGTFPTGKRFRQGVFRVRPFKEWARHPDHRTTVLRAMQIEATPEIAVILQIDPGDPVIFVHRLRTAGDEALVIEKRYINARMVPNLLERNLAVESIHETMVSMGVPLQRVEQNLEAVNLRQEEADLLRVPLGTAAFLLRRTTYSENRRASYANYWVRGDRYAFQDTFEP</sequence>
<dbReference type="InterPro" id="IPR036390">
    <property type="entry name" value="WH_DNA-bd_sf"/>
</dbReference>
<dbReference type="Proteomes" id="UP000002524">
    <property type="component" value="Chromosome 1"/>
</dbReference>
<gene>
    <name evidence="5" type="ordered locus">DR_0265</name>
</gene>
<dbReference type="InterPro" id="IPR050679">
    <property type="entry name" value="Bact_HTH_transcr_reg"/>
</dbReference>
<keyword evidence="1" id="KW-0805">Transcription regulation</keyword>
<dbReference type="PANTHER" id="PTHR44846">
    <property type="entry name" value="MANNOSYL-D-GLYCERATE TRANSPORT/METABOLISM SYSTEM REPRESSOR MNGR-RELATED"/>
    <property type="match status" value="1"/>
</dbReference>
<dbReference type="GO" id="GO:0003700">
    <property type="term" value="F:DNA-binding transcription factor activity"/>
    <property type="evidence" value="ECO:0007669"/>
    <property type="project" value="InterPro"/>
</dbReference>
<keyword evidence="2" id="KW-0238">DNA-binding</keyword>
<dbReference type="InterPro" id="IPR028978">
    <property type="entry name" value="Chorismate_lyase_/UTRA_dom_sf"/>
</dbReference>
<dbReference type="PIR" id="C75540">
    <property type="entry name" value="C75540"/>
</dbReference>
<dbReference type="PROSITE" id="PS50949">
    <property type="entry name" value="HTH_GNTR"/>
    <property type="match status" value="1"/>
</dbReference>
<evidence type="ECO:0000256" key="2">
    <source>
        <dbReference type="ARBA" id="ARBA00023125"/>
    </source>
</evidence>
<evidence type="ECO:0000259" key="4">
    <source>
        <dbReference type="PROSITE" id="PS50949"/>
    </source>
</evidence>
<keyword evidence="3" id="KW-0804">Transcription</keyword>
<dbReference type="SUPFAM" id="SSF46785">
    <property type="entry name" value="Winged helix' DNA-binding domain"/>
    <property type="match status" value="1"/>
</dbReference>
<dbReference type="OrthoDB" id="457376at2"/>
<accession>Q9RXP4</accession>
<proteinExistence type="predicted"/>
<dbReference type="SUPFAM" id="SSF64288">
    <property type="entry name" value="Chorismate lyase-like"/>
    <property type="match status" value="1"/>
</dbReference>
<dbReference type="FunFam" id="1.10.10.10:FF:000481">
    <property type="entry name" value="Transcriptional regulator, GntR family"/>
    <property type="match status" value="1"/>
</dbReference>
<dbReference type="PaxDb" id="243230-DR_0265"/>
<dbReference type="InterPro" id="IPR036388">
    <property type="entry name" value="WH-like_DNA-bd_sf"/>
</dbReference>
<name>Q9RXP4_DEIRA</name>
<dbReference type="InParanoid" id="Q9RXP4"/>
<evidence type="ECO:0000313" key="6">
    <source>
        <dbReference type="Proteomes" id="UP000002524"/>
    </source>
</evidence>
<reference evidence="5 6" key="1">
    <citation type="journal article" date="1999" name="Science">
        <title>Genome sequence of the radioresistant bacterium Deinococcus radiodurans R1.</title>
        <authorList>
            <person name="White O."/>
            <person name="Eisen J.A."/>
            <person name="Heidelberg J.F."/>
            <person name="Hickey E.K."/>
            <person name="Peterson J.D."/>
            <person name="Dodson R.J."/>
            <person name="Haft D.H."/>
            <person name="Gwinn M.L."/>
            <person name="Nelson W.C."/>
            <person name="Richardson D.L."/>
            <person name="Moffat K.S."/>
            <person name="Qin H."/>
            <person name="Jiang L."/>
            <person name="Pamphile W."/>
            <person name="Crosby M."/>
            <person name="Shen M."/>
            <person name="Vamathevan J.J."/>
            <person name="Lam P."/>
            <person name="McDonald L."/>
            <person name="Utterback T."/>
            <person name="Zalewski C."/>
            <person name="Makarova K.S."/>
            <person name="Aravind L."/>
            <person name="Daly M.J."/>
            <person name="Minton K.W."/>
            <person name="Fleischmann R.D."/>
            <person name="Ketchum K.A."/>
            <person name="Nelson K.E."/>
            <person name="Salzberg S."/>
            <person name="Smith H.O."/>
            <person name="Venter J.C."/>
            <person name="Fraser C.M."/>
        </authorList>
    </citation>
    <scope>NUCLEOTIDE SEQUENCE [LARGE SCALE GENOMIC DNA]</scope>
    <source>
        <strain evidence="6">ATCC 13939 / DSM 20539 / JCM 16871 / LMG 4051 / NBRC 15346 / NCIMB 9279 / R1 / VKM B-1422</strain>
    </source>
</reference>
<evidence type="ECO:0000256" key="1">
    <source>
        <dbReference type="ARBA" id="ARBA00023015"/>
    </source>
</evidence>
<dbReference type="GO" id="GO:0003677">
    <property type="term" value="F:DNA binding"/>
    <property type="evidence" value="ECO:0007669"/>
    <property type="project" value="UniProtKB-KW"/>
</dbReference>
<dbReference type="Pfam" id="PF00392">
    <property type="entry name" value="GntR"/>
    <property type="match status" value="1"/>
</dbReference>
<dbReference type="PRINTS" id="PR00035">
    <property type="entry name" value="HTHGNTR"/>
</dbReference>
<evidence type="ECO:0000256" key="3">
    <source>
        <dbReference type="ARBA" id="ARBA00023163"/>
    </source>
</evidence>
<dbReference type="SMART" id="SM00866">
    <property type="entry name" value="UTRA"/>
    <property type="match status" value="1"/>
</dbReference>
<dbReference type="SMR" id="Q9RXP4"/>
<evidence type="ECO:0000313" key="5">
    <source>
        <dbReference type="EMBL" id="AAF09849.1"/>
    </source>
</evidence>
<dbReference type="PANTHER" id="PTHR44846:SF1">
    <property type="entry name" value="MANNOSYL-D-GLYCERATE TRANSPORT_METABOLISM SYSTEM REPRESSOR MNGR-RELATED"/>
    <property type="match status" value="1"/>
</dbReference>
<dbReference type="eggNOG" id="COG2188">
    <property type="taxonomic scope" value="Bacteria"/>
</dbReference>